<gene>
    <name evidence="3" type="ORF">CHYS00102_LOCUS19137</name>
</gene>
<accession>A0A7S1BPT7</accession>
<dbReference type="CDD" id="cd00056">
    <property type="entry name" value="ENDO3c"/>
    <property type="match status" value="1"/>
</dbReference>
<proteinExistence type="predicted"/>
<dbReference type="SMART" id="SM00478">
    <property type="entry name" value="ENDO3c"/>
    <property type="match status" value="1"/>
</dbReference>
<organism evidence="3">
    <name type="scientific">Corethron hystrix</name>
    <dbReference type="NCBI Taxonomy" id="216773"/>
    <lineage>
        <taxon>Eukaryota</taxon>
        <taxon>Sar</taxon>
        <taxon>Stramenopiles</taxon>
        <taxon>Ochrophyta</taxon>
        <taxon>Bacillariophyta</taxon>
        <taxon>Coscinodiscophyceae</taxon>
        <taxon>Corethrophycidae</taxon>
        <taxon>Corethrales</taxon>
        <taxon>Corethraceae</taxon>
        <taxon>Corethron</taxon>
    </lineage>
</organism>
<evidence type="ECO:0000256" key="1">
    <source>
        <dbReference type="SAM" id="MobiDB-lite"/>
    </source>
</evidence>
<sequence>MMADELLTKHEGKKKPQKIRSCPRDEFQLSHPVATDSRIIESTNAEFGHDCDGTSADHDISRKRETDVVHYENKNVISVANSSISDYITYGLRMSGTVSKYFKLDGENKANPAAPVISFNIPIKKKRRRSSIFPTPEDFHDVVSHLSLLHPYVVQKNHERRQRWQREFEDARKGSMRKTTPITDAVISTMLSQNTTDTLSREAFENLKKEFPSWDDVLVPSPPLEEDTSPEEHIVDRIRSAIKVAGLSPKRSRWIYNILLTVKNERKERSGVMRDGKVNDYGVDDQHLEYLRHFSDQEVKEDLLRFPGIGPKTVSCVLLFALHRPEFPVDTHVLRISRALGWVPSRATREAAYKKLNLKVPHKIKLDLHCLLVEHGKVCHRCAKNGRPQFPPAGGKLDCRLKIKQLQHGAESSLEENKNPVSVPLSPN</sequence>
<reference evidence="3" key="1">
    <citation type="submission" date="2021-01" db="EMBL/GenBank/DDBJ databases">
        <authorList>
            <person name="Corre E."/>
            <person name="Pelletier E."/>
            <person name="Niang G."/>
            <person name="Scheremetjew M."/>
            <person name="Finn R."/>
            <person name="Kale V."/>
            <person name="Holt S."/>
            <person name="Cochrane G."/>
            <person name="Meng A."/>
            <person name="Brown T."/>
            <person name="Cohen L."/>
        </authorList>
    </citation>
    <scope>NUCLEOTIDE SEQUENCE</scope>
    <source>
        <strain evidence="3">308</strain>
    </source>
</reference>
<dbReference type="SUPFAM" id="SSF48150">
    <property type="entry name" value="DNA-glycosylase"/>
    <property type="match status" value="1"/>
</dbReference>
<dbReference type="GO" id="GO:0140097">
    <property type="term" value="F:catalytic activity, acting on DNA"/>
    <property type="evidence" value="ECO:0007669"/>
    <property type="project" value="UniProtKB-ARBA"/>
</dbReference>
<feature type="region of interest" description="Disordered" evidence="1">
    <location>
        <begin position="409"/>
        <end position="428"/>
    </location>
</feature>
<dbReference type="Pfam" id="PF00730">
    <property type="entry name" value="HhH-GPD"/>
    <property type="match status" value="1"/>
</dbReference>
<feature type="domain" description="HhH-GPD" evidence="2">
    <location>
        <begin position="191"/>
        <end position="378"/>
    </location>
</feature>
<feature type="compositionally biased region" description="Basic and acidic residues" evidence="1">
    <location>
        <begin position="1"/>
        <end position="10"/>
    </location>
</feature>
<dbReference type="PANTHER" id="PTHR47203">
    <property type="match status" value="1"/>
</dbReference>
<evidence type="ECO:0000313" key="3">
    <source>
        <dbReference type="EMBL" id="CAD8891931.1"/>
    </source>
</evidence>
<dbReference type="EMBL" id="HBFR01026552">
    <property type="protein sequence ID" value="CAD8891931.1"/>
    <property type="molecule type" value="Transcribed_RNA"/>
</dbReference>
<dbReference type="Gene3D" id="1.10.340.30">
    <property type="entry name" value="Hypothetical protein, domain 2"/>
    <property type="match status" value="1"/>
</dbReference>
<dbReference type="GO" id="GO:0006284">
    <property type="term" value="P:base-excision repair"/>
    <property type="evidence" value="ECO:0007669"/>
    <property type="project" value="InterPro"/>
</dbReference>
<dbReference type="InterPro" id="IPR003265">
    <property type="entry name" value="HhH-GPD_domain"/>
</dbReference>
<dbReference type="AlphaFoldDB" id="A0A7S1BPT7"/>
<dbReference type="Gene3D" id="1.10.1670.10">
    <property type="entry name" value="Helix-hairpin-Helix base-excision DNA repair enzymes (C-terminal)"/>
    <property type="match status" value="1"/>
</dbReference>
<feature type="region of interest" description="Disordered" evidence="1">
    <location>
        <begin position="1"/>
        <end position="27"/>
    </location>
</feature>
<name>A0A7S1BPT7_9STRA</name>
<evidence type="ECO:0000259" key="2">
    <source>
        <dbReference type="SMART" id="SM00478"/>
    </source>
</evidence>
<dbReference type="InterPro" id="IPR011257">
    <property type="entry name" value="DNA_glycosylase"/>
</dbReference>
<dbReference type="InterPro" id="IPR023170">
    <property type="entry name" value="HhH_base_excis_C"/>
</dbReference>
<protein>
    <recommendedName>
        <fullName evidence="2">HhH-GPD domain-containing protein</fullName>
    </recommendedName>
</protein>
<dbReference type="GO" id="GO:0016787">
    <property type="term" value="F:hydrolase activity"/>
    <property type="evidence" value="ECO:0007669"/>
    <property type="project" value="UniProtKB-ARBA"/>
</dbReference>
<dbReference type="PANTHER" id="PTHR47203:SF1">
    <property type="entry name" value="HYPOTHETICAL BASE EXCISION DNA REPAIR PROTEIN (EUROFUNG)"/>
    <property type="match status" value="1"/>
</dbReference>